<dbReference type="AlphaFoldDB" id="A0A829WC97"/>
<dbReference type="Proteomes" id="UP000315200">
    <property type="component" value="Unassembled WGS sequence"/>
</dbReference>
<organism evidence="1 2">
    <name type="scientific">Enterocloster clostridioformis</name>
    <dbReference type="NCBI Taxonomy" id="1531"/>
    <lineage>
        <taxon>Bacteria</taxon>
        <taxon>Bacillati</taxon>
        <taxon>Bacillota</taxon>
        <taxon>Clostridia</taxon>
        <taxon>Lachnospirales</taxon>
        <taxon>Lachnospiraceae</taxon>
        <taxon>Enterocloster</taxon>
    </lineage>
</organism>
<gene>
    <name evidence="1" type="ORF">Ccl03g_33070</name>
</gene>
<sequence length="71" mass="8288">MAYSKGAQDNYRKKCKQIGLKYTPNELHEYNRIVGYCKVNHMTYQNYIKSLIKADLDAKGIPYPIDDNMPD</sequence>
<comment type="caution">
    <text evidence="1">The sequence shown here is derived from an EMBL/GenBank/DDBJ whole genome shotgun (WGS) entry which is preliminary data.</text>
</comment>
<proteinExistence type="predicted"/>
<protein>
    <submittedName>
        <fullName evidence="1">Uncharacterized protein</fullName>
    </submittedName>
</protein>
<evidence type="ECO:0000313" key="2">
    <source>
        <dbReference type="Proteomes" id="UP000315200"/>
    </source>
</evidence>
<dbReference type="EMBL" id="BJLB01000001">
    <property type="protein sequence ID" value="GEA37594.1"/>
    <property type="molecule type" value="Genomic_DNA"/>
</dbReference>
<reference evidence="1 2" key="1">
    <citation type="submission" date="2019-06" db="EMBL/GenBank/DDBJ databases">
        <title>Draft genome sequence of [Clostridium] clostridioforme NBRC 113352.</title>
        <authorList>
            <person name="Miura T."/>
            <person name="Furukawa M."/>
            <person name="Shimamura M."/>
            <person name="Ohyama Y."/>
            <person name="Yamazoe A."/>
            <person name="Kawasaki H."/>
        </authorList>
    </citation>
    <scope>NUCLEOTIDE SEQUENCE [LARGE SCALE GENOMIC DNA]</scope>
    <source>
        <strain evidence="1 2">NBRC 113352</strain>
    </source>
</reference>
<accession>A0A829WC97</accession>
<name>A0A829WC97_9FIRM</name>
<evidence type="ECO:0000313" key="1">
    <source>
        <dbReference type="EMBL" id="GEA37594.1"/>
    </source>
</evidence>